<dbReference type="AlphaFoldDB" id="A0A1R2BZ44"/>
<proteinExistence type="predicted"/>
<dbReference type="OrthoDB" id="10650460at2759"/>
<protein>
    <submittedName>
        <fullName evidence="1">Uncharacterized protein</fullName>
    </submittedName>
</protein>
<name>A0A1R2BZ44_9CILI</name>
<accession>A0A1R2BZ44</accession>
<comment type="caution">
    <text evidence="1">The sequence shown here is derived from an EMBL/GenBank/DDBJ whole genome shotgun (WGS) entry which is preliminary data.</text>
</comment>
<reference evidence="1 2" key="1">
    <citation type="submission" date="2016-11" db="EMBL/GenBank/DDBJ databases">
        <title>The macronuclear genome of Stentor coeruleus: a giant cell with tiny introns.</title>
        <authorList>
            <person name="Slabodnick M."/>
            <person name="Ruby J.G."/>
            <person name="Reiff S.B."/>
            <person name="Swart E.C."/>
            <person name="Gosai S."/>
            <person name="Prabakaran S."/>
            <person name="Witkowska E."/>
            <person name="Larue G.E."/>
            <person name="Fisher S."/>
            <person name="Freeman R.M."/>
            <person name="Gunawardena J."/>
            <person name="Chu W."/>
            <person name="Stover N.A."/>
            <person name="Gregory B.D."/>
            <person name="Nowacki M."/>
            <person name="Derisi J."/>
            <person name="Roy S.W."/>
            <person name="Marshall W.F."/>
            <person name="Sood P."/>
        </authorList>
    </citation>
    <scope>NUCLEOTIDE SEQUENCE [LARGE SCALE GENOMIC DNA]</scope>
    <source>
        <strain evidence="1">WM001</strain>
    </source>
</reference>
<dbReference type="GO" id="GO:0003676">
    <property type="term" value="F:nucleic acid binding"/>
    <property type="evidence" value="ECO:0007669"/>
    <property type="project" value="InterPro"/>
</dbReference>
<dbReference type="InterPro" id="IPR035979">
    <property type="entry name" value="RBD_domain_sf"/>
</dbReference>
<organism evidence="1 2">
    <name type="scientific">Stentor coeruleus</name>
    <dbReference type="NCBI Taxonomy" id="5963"/>
    <lineage>
        <taxon>Eukaryota</taxon>
        <taxon>Sar</taxon>
        <taxon>Alveolata</taxon>
        <taxon>Ciliophora</taxon>
        <taxon>Postciliodesmatophora</taxon>
        <taxon>Heterotrichea</taxon>
        <taxon>Heterotrichida</taxon>
        <taxon>Stentoridae</taxon>
        <taxon>Stentor</taxon>
    </lineage>
</organism>
<dbReference type="Proteomes" id="UP000187209">
    <property type="component" value="Unassembled WGS sequence"/>
</dbReference>
<evidence type="ECO:0000313" key="2">
    <source>
        <dbReference type="Proteomes" id="UP000187209"/>
    </source>
</evidence>
<sequence length="548" mass="63650">MLKAIRISSSIIRNFSSIQQLVAQPKKLQKKLNVSQSIRWLHKDVKVGKKKGQTVLSEEDLEIIAQRSVSSTLGNSSLDSLQNFCTAFITRLGPETFQTFVSKHEFTVTKLAYLPHYKAYLKSCFKFFKNDTHLLRLMSYCDFRQLNSDTIPKLVGEDTFDNEHKIEHQSHYYLKIMPKPQWVFDDYLNICKVSMMTGNNLFPKYLSDSDFPETDIENKPAPISFIRKTKDKKPVIDRIITFTQTGSQVNPKTNWIYIQVDMAKDEMLNRKNIEKTLERIGIKSIRDMKLFHNEPEEKQDDILDIDNTLNSIDISLCKEMDVNKISELAKSSRASVLKLAANEDEVLTGELSTNSSELDRDTKRFNEMIKFASRQAPKNKAYGFVEIDSITCKEQSLREVFRLFGIEMEKALLVLEDADIKRTLRVSNLPWNLDPSYFVNWLNEVSRKANLNMQFDLDPQFKGFLSDASYVFITANSFTEALKLFEAINTYDYKGRKVFAEFRRGCGRYISGNLNENYYSAAREEREKAHIDRRTKLKEAWVKRHNSD</sequence>
<dbReference type="SUPFAM" id="SSF54928">
    <property type="entry name" value="RNA-binding domain, RBD"/>
    <property type="match status" value="1"/>
</dbReference>
<gene>
    <name evidence="1" type="ORF">SteCoe_17501</name>
</gene>
<evidence type="ECO:0000313" key="1">
    <source>
        <dbReference type="EMBL" id="OMJ81915.1"/>
    </source>
</evidence>
<dbReference type="EMBL" id="MPUH01000361">
    <property type="protein sequence ID" value="OMJ81915.1"/>
    <property type="molecule type" value="Genomic_DNA"/>
</dbReference>
<keyword evidence="2" id="KW-1185">Reference proteome</keyword>